<dbReference type="AlphaFoldDB" id="A0A1G1ZV57"/>
<comment type="caution">
    <text evidence="2">The sequence shown here is derived from an EMBL/GenBank/DDBJ whole genome shotgun (WGS) entry which is preliminary data.</text>
</comment>
<accession>A0A1G1ZV57</accession>
<sequence length="70" mass="7932">MGLFGKPLGKPQWTYVLVGMMLGFFTVCLLTLVLTVPLWINSDFVVAVWIRTWHGRVLQAVTAVLKGVWR</sequence>
<keyword evidence="1" id="KW-1133">Transmembrane helix</keyword>
<protein>
    <submittedName>
        <fullName evidence="2">Uncharacterized protein</fullName>
    </submittedName>
</protein>
<evidence type="ECO:0000313" key="2">
    <source>
        <dbReference type="EMBL" id="OGY67717.1"/>
    </source>
</evidence>
<dbReference type="STRING" id="1798410.A3H63_01305"/>
<dbReference type="Proteomes" id="UP000176284">
    <property type="component" value="Unassembled WGS sequence"/>
</dbReference>
<name>A0A1G1ZV57_9BACT</name>
<evidence type="ECO:0000313" key="3">
    <source>
        <dbReference type="Proteomes" id="UP000176284"/>
    </source>
</evidence>
<evidence type="ECO:0000256" key="1">
    <source>
        <dbReference type="SAM" id="Phobius"/>
    </source>
</evidence>
<gene>
    <name evidence="2" type="ORF">A3H63_01305</name>
</gene>
<dbReference type="EMBL" id="MHJM01000019">
    <property type="protein sequence ID" value="OGY67717.1"/>
    <property type="molecule type" value="Genomic_DNA"/>
</dbReference>
<keyword evidence="1" id="KW-0812">Transmembrane</keyword>
<reference evidence="2 3" key="1">
    <citation type="journal article" date="2016" name="Nat. Commun.">
        <title>Thousands of microbial genomes shed light on interconnected biogeochemical processes in an aquifer system.</title>
        <authorList>
            <person name="Anantharaman K."/>
            <person name="Brown C.T."/>
            <person name="Hug L.A."/>
            <person name="Sharon I."/>
            <person name="Castelle C.J."/>
            <person name="Probst A.J."/>
            <person name="Thomas B.C."/>
            <person name="Singh A."/>
            <person name="Wilkins M.J."/>
            <person name="Karaoz U."/>
            <person name="Brodie E.L."/>
            <person name="Williams K.H."/>
            <person name="Hubbard S.S."/>
            <person name="Banfield J.F."/>
        </authorList>
    </citation>
    <scope>NUCLEOTIDE SEQUENCE [LARGE SCALE GENOMIC DNA]</scope>
</reference>
<organism evidence="2 3">
    <name type="scientific">Candidatus Harrisonbacteria bacterium RIFCSPLOWO2_02_FULL_45_10c</name>
    <dbReference type="NCBI Taxonomy" id="1798410"/>
    <lineage>
        <taxon>Bacteria</taxon>
        <taxon>Candidatus Harrisoniibacteriota</taxon>
    </lineage>
</organism>
<feature type="transmembrane region" description="Helical" evidence="1">
    <location>
        <begin position="12"/>
        <end position="40"/>
    </location>
</feature>
<proteinExistence type="predicted"/>
<keyword evidence="1" id="KW-0472">Membrane</keyword>